<proteinExistence type="predicted"/>
<comment type="caution">
    <text evidence="2">The sequence shown here is derived from an EMBL/GenBank/DDBJ whole genome shotgun (WGS) entry which is preliminary data.</text>
</comment>
<dbReference type="SUPFAM" id="SSF46785">
    <property type="entry name" value="Winged helix' DNA-binding domain"/>
    <property type="match status" value="1"/>
</dbReference>
<dbReference type="Pfam" id="PF12802">
    <property type="entry name" value="MarR_2"/>
    <property type="match status" value="1"/>
</dbReference>
<organism evidence="2 3">
    <name type="scientific">Actinacidiphila epipremni</name>
    <dbReference type="NCBI Taxonomy" id="2053013"/>
    <lineage>
        <taxon>Bacteria</taxon>
        <taxon>Bacillati</taxon>
        <taxon>Actinomycetota</taxon>
        <taxon>Actinomycetes</taxon>
        <taxon>Kitasatosporales</taxon>
        <taxon>Streptomycetaceae</taxon>
        <taxon>Actinacidiphila</taxon>
    </lineage>
</organism>
<dbReference type="InterPro" id="IPR036390">
    <property type="entry name" value="WH_DNA-bd_sf"/>
</dbReference>
<evidence type="ECO:0000313" key="2">
    <source>
        <dbReference type="EMBL" id="NJP42365.1"/>
    </source>
</evidence>
<feature type="domain" description="HTH marR-type" evidence="1">
    <location>
        <begin position="1"/>
        <end position="129"/>
    </location>
</feature>
<dbReference type="PRINTS" id="PR00598">
    <property type="entry name" value="HTHMARR"/>
</dbReference>
<dbReference type="PANTHER" id="PTHR33164:SF107">
    <property type="entry name" value="TRANSCRIPTIONAL REGULATORY PROTEIN"/>
    <property type="match status" value="1"/>
</dbReference>
<gene>
    <name evidence="2" type="ORF">HCN08_02890</name>
</gene>
<dbReference type="InterPro" id="IPR039422">
    <property type="entry name" value="MarR/SlyA-like"/>
</dbReference>
<accession>A0ABX0ZF06</accession>
<sequence length="144" mass="15363">MMDAVVQLSFVVQAELARVAAEFDLSVVQARLLGILRDRRPGMLELARHLGLDKSSMTGLVTRAERRGLVRREPSPHDGRAVLVTLTPEGRALTTRCAAAIATSVATLASRLSPQERAVFSDLTSKLLPPAAGPDATATAPLVR</sequence>
<evidence type="ECO:0000313" key="3">
    <source>
        <dbReference type="Proteomes" id="UP000734511"/>
    </source>
</evidence>
<evidence type="ECO:0000259" key="1">
    <source>
        <dbReference type="PROSITE" id="PS50995"/>
    </source>
</evidence>
<name>A0ABX0ZF06_9ACTN</name>
<dbReference type="PANTHER" id="PTHR33164">
    <property type="entry name" value="TRANSCRIPTIONAL REGULATOR, MARR FAMILY"/>
    <property type="match status" value="1"/>
</dbReference>
<dbReference type="PROSITE" id="PS50995">
    <property type="entry name" value="HTH_MARR_2"/>
    <property type="match status" value="1"/>
</dbReference>
<dbReference type="EMBL" id="JAATEJ010000001">
    <property type="protein sequence ID" value="NJP42365.1"/>
    <property type="molecule type" value="Genomic_DNA"/>
</dbReference>
<dbReference type="Proteomes" id="UP000734511">
    <property type="component" value="Unassembled WGS sequence"/>
</dbReference>
<dbReference type="InterPro" id="IPR000835">
    <property type="entry name" value="HTH_MarR-typ"/>
</dbReference>
<protein>
    <submittedName>
        <fullName evidence="2">MarR family transcriptional regulator</fullName>
    </submittedName>
</protein>
<dbReference type="Gene3D" id="1.10.10.10">
    <property type="entry name" value="Winged helix-like DNA-binding domain superfamily/Winged helix DNA-binding domain"/>
    <property type="match status" value="1"/>
</dbReference>
<keyword evidence="3" id="KW-1185">Reference proteome</keyword>
<reference evidence="2 3" key="1">
    <citation type="submission" date="2020-03" db="EMBL/GenBank/DDBJ databases">
        <title>WGS of actinomycetes isolated from Thailand.</title>
        <authorList>
            <person name="Thawai C."/>
        </authorList>
    </citation>
    <scope>NUCLEOTIDE SEQUENCE [LARGE SCALE GENOMIC DNA]</scope>
    <source>
        <strain evidence="2 3">PRB2-1</strain>
    </source>
</reference>
<dbReference type="InterPro" id="IPR036388">
    <property type="entry name" value="WH-like_DNA-bd_sf"/>
</dbReference>
<dbReference type="SMART" id="SM00347">
    <property type="entry name" value="HTH_MARR"/>
    <property type="match status" value="1"/>
</dbReference>